<dbReference type="EMBL" id="CP031376">
    <property type="protein sequence ID" value="AXK51715.1"/>
    <property type="molecule type" value="Genomic_DNA"/>
</dbReference>
<dbReference type="PANTHER" id="PTHR46566:SF1">
    <property type="entry name" value="1-PHOSPHOFRUCTOKINASE"/>
    <property type="match status" value="1"/>
</dbReference>
<organism evidence="8 9">
    <name type="scientific">Spiroplasma alleghenense</name>
    <dbReference type="NCBI Taxonomy" id="216931"/>
    <lineage>
        <taxon>Bacteria</taxon>
        <taxon>Bacillati</taxon>
        <taxon>Mycoplasmatota</taxon>
        <taxon>Mollicutes</taxon>
        <taxon>Entomoplasmatales</taxon>
        <taxon>Spiroplasmataceae</taxon>
        <taxon>Spiroplasma</taxon>
    </lineage>
</organism>
<evidence type="ECO:0000256" key="4">
    <source>
        <dbReference type="ARBA" id="ARBA00022777"/>
    </source>
</evidence>
<dbReference type="OrthoDB" id="9801219at2"/>
<dbReference type="GO" id="GO:0008443">
    <property type="term" value="F:phosphofructokinase activity"/>
    <property type="evidence" value="ECO:0007669"/>
    <property type="project" value="TreeGrafter"/>
</dbReference>
<dbReference type="PANTHER" id="PTHR46566">
    <property type="entry name" value="1-PHOSPHOFRUCTOKINASE-RELATED"/>
    <property type="match status" value="1"/>
</dbReference>
<dbReference type="Proteomes" id="UP000254792">
    <property type="component" value="Chromosome"/>
</dbReference>
<protein>
    <submittedName>
        <fullName evidence="8">1-phosphofructokinase</fullName>
    </submittedName>
</protein>
<dbReference type="Pfam" id="PF00294">
    <property type="entry name" value="PfkB"/>
    <property type="match status" value="1"/>
</dbReference>
<comment type="similarity">
    <text evidence="1">Belongs to the carbohydrate kinase PfkB family.</text>
</comment>
<feature type="domain" description="Carbohydrate kinase PfkB" evidence="7">
    <location>
        <begin position="14"/>
        <end position="286"/>
    </location>
</feature>
<dbReference type="AlphaFoldDB" id="A0A345Z536"/>
<gene>
    <name evidence="8" type="primary">fruK</name>
    <name evidence="8" type="ORF">SALLE_v1c10450</name>
</gene>
<sequence length="312" mass="34369">MNNNIYVVSLSPAFDYILKFDDLVRGKTNRPRETELYPAGKGIHVSMLLNSLRVPNESLIFSNGKLEPFFYSGLDSIKIKYKKFNSEGDIRINVKLIDKDQTECSATAPTIKNSELEIFKDYLRNNIKPNDFVVVTGSVPAGVDAKIYSEIVQITNSLSAHCLVDAFGDSLNLAVKEKPFLIKPNSEELSLTTGIKITSQDDLIKAAKILLSKGVKNILISQGEEGAIFINNDIALKCNIGNWNKKLVNAAGAGDSMLAGFLSEYIKTKDYAQALKMGIVCGSATAYCNKIADSDLIDELLKSIDELKVWKI</sequence>
<keyword evidence="4 8" id="KW-0418">Kinase</keyword>
<dbReference type="KEGG" id="salx:SALLE_v1c10450"/>
<evidence type="ECO:0000256" key="6">
    <source>
        <dbReference type="PIRNR" id="PIRNR000535"/>
    </source>
</evidence>
<keyword evidence="9" id="KW-1185">Reference proteome</keyword>
<evidence type="ECO:0000313" key="8">
    <source>
        <dbReference type="EMBL" id="AXK51715.1"/>
    </source>
</evidence>
<dbReference type="InterPro" id="IPR029056">
    <property type="entry name" value="Ribokinase-like"/>
</dbReference>
<keyword evidence="2 6" id="KW-0808">Transferase</keyword>
<evidence type="ECO:0000256" key="5">
    <source>
        <dbReference type="ARBA" id="ARBA00022840"/>
    </source>
</evidence>
<dbReference type="NCBIfam" id="TIGR03168">
    <property type="entry name" value="1-PFK"/>
    <property type="match status" value="1"/>
</dbReference>
<dbReference type="GO" id="GO:0005524">
    <property type="term" value="F:ATP binding"/>
    <property type="evidence" value="ECO:0007669"/>
    <property type="project" value="UniProtKB-KW"/>
</dbReference>
<proteinExistence type="inferred from homology"/>
<dbReference type="InterPro" id="IPR017583">
    <property type="entry name" value="Tagatose/fructose_Pkinase"/>
</dbReference>
<dbReference type="PIRSF" id="PIRSF000535">
    <property type="entry name" value="1PFK/6PFK/LacC"/>
    <property type="match status" value="1"/>
</dbReference>
<dbReference type="GO" id="GO:0005829">
    <property type="term" value="C:cytosol"/>
    <property type="evidence" value="ECO:0007669"/>
    <property type="project" value="TreeGrafter"/>
</dbReference>
<dbReference type="CDD" id="cd01164">
    <property type="entry name" value="FruK_PfkB_like"/>
    <property type="match status" value="1"/>
</dbReference>
<dbReference type="Gene3D" id="3.40.1190.20">
    <property type="match status" value="1"/>
</dbReference>
<evidence type="ECO:0000256" key="2">
    <source>
        <dbReference type="ARBA" id="ARBA00022679"/>
    </source>
</evidence>
<name>A0A345Z536_9MOLU</name>
<evidence type="ECO:0000259" key="7">
    <source>
        <dbReference type="Pfam" id="PF00294"/>
    </source>
</evidence>
<keyword evidence="3" id="KW-0547">Nucleotide-binding</keyword>
<reference evidence="8 9" key="1">
    <citation type="submission" date="2018-07" db="EMBL/GenBank/DDBJ databases">
        <title>Complete genome sequence of Spiroplasma alleghenense PLHS-1 (ATCC 51752).</title>
        <authorList>
            <person name="Chou L."/>
            <person name="Lee T.-Y."/>
            <person name="Tsai Y.-M."/>
            <person name="Kuo C.-H."/>
        </authorList>
    </citation>
    <scope>NUCLEOTIDE SEQUENCE [LARGE SCALE GENOMIC DNA]</scope>
    <source>
        <strain evidence="8 9">PLHS-1</strain>
    </source>
</reference>
<evidence type="ECO:0000313" key="9">
    <source>
        <dbReference type="Proteomes" id="UP000254792"/>
    </source>
</evidence>
<accession>A0A345Z536</accession>
<dbReference type="InterPro" id="IPR011611">
    <property type="entry name" value="PfkB_dom"/>
</dbReference>
<keyword evidence="5" id="KW-0067">ATP-binding</keyword>
<dbReference type="RefSeq" id="WP_115558602.1">
    <property type="nucleotide sequence ID" value="NZ_CP031376.1"/>
</dbReference>
<evidence type="ECO:0000256" key="1">
    <source>
        <dbReference type="ARBA" id="ARBA00010688"/>
    </source>
</evidence>
<dbReference type="SUPFAM" id="SSF53613">
    <property type="entry name" value="Ribokinase-like"/>
    <property type="match status" value="1"/>
</dbReference>
<evidence type="ECO:0000256" key="3">
    <source>
        <dbReference type="ARBA" id="ARBA00022741"/>
    </source>
</evidence>